<dbReference type="GeneTree" id="ENSGT00940000166052"/>
<dbReference type="InterPro" id="IPR003439">
    <property type="entry name" value="ABC_transporter-like_ATP-bd"/>
</dbReference>
<feature type="transmembrane region" description="Helical" evidence="13">
    <location>
        <begin position="633"/>
        <end position="654"/>
    </location>
</feature>
<feature type="domain" description="ABC transmembrane type-1" evidence="16">
    <location>
        <begin position="67"/>
        <end position="303"/>
    </location>
</feature>
<reference evidence="17" key="2">
    <citation type="submission" date="2025-09" db="UniProtKB">
        <authorList>
            <consortium name="Ensembl"/>
        </authorList>
    </citation>
    <scope>IDENTIFICATION</scope>
</reference>
<dbReference type="EC" id="7.6.2.2" evidence="3"/>
<keyword evidence="4" id="KW-0813">Transport</keyword>
<dbReference type="InterPro" id="IPR036640">
    <property type="entry name" value="ABC1_TM_sf"/>
</dbReference>
<feature type="transmembrane region" description="Helical" evidence="13">
    <location>
        <begin position="272"/>
        <end position="291"/>
    </location>
</feature>
<feature type="transmembrane region" description="Helical" evidence="13">
    <location>
        <begin position="736"/>
        <end position="754"/>
    </location>
</feature>
<dbReference type="Gene3D" id="3.40.50.300">
    <property type="entry name" value="P-loop containing nucleotide triphosphate hydrolases"/>
    <property type="match status" value="2"/>
</dbReference>
<dbReference type="SUPFAM" id="SSF90123">
    <property type="entry name" value="ABC transporter transmembrane region"/>
    <property type="match status" value="2"/>
</dbReference>
<dbReference type="PROSITE" id="PS00211">
    <property type="entry name" value="ABC_TRANSPORTER_1"/>
    <property type="match status" value="2"/>
</dbReference>
<dbReference type="GO" id="GO:0090374">
    <property type="term" value="P:oligopeptide export from mitochondrion"/>
    <property type="evidence" value="ECO:0007669"/>
    <property type="project" value="TreeGrafter"/>
</dbReference>
<dbReference type="GO" id="GO:0015421">
    <property type="term" value="F:ABC-type oligopeptide transporter activity"/>
    <property type="evidence" value="ECO:0007669"/>
    <property type="project" value="TreeGrafter"/>
</dbReference>
<evidence type="ECO:0000256" key="13">
    <source>
        <dbReference type="SAM" id="Phobius"/>
    </source>
</evidence>
<evidence type="ECO:0000256" key="14">
    <source>
        <dbReference type="SAM" id="SignalP"/>
    </source>
</evidence>
<evidence type="ECO:0000256" key="10">
    <source>
        <dbReference type="ARBA" id="ARBA00022989"/>
    </source>
</evidence>
<dbReference type="SMART" id="SM00382">
    <property type="entry name" value="AAA"/>
    <property type="match status" value="2"/>
</dbReference>
<dbReference type="Pfam" id="PF00664">
    <property type="entry name" value="ABC_membrane"/>
    <property type="match status" value="3"/>
</dbReference>
<keyword evidence="6" id="KW-0677">Repeat</keyword>
<dbReference type="Proteomes" id="UP000694559">
    <property type="component" value="Unplaced"/>
</dbReference>
<feature type="domain" description="ABC transporter" evidence="15">
    <location>
        <begin position="923"/>
        <end position="1161"/>
    </location>
</feature>
<sequence>MQYCRLFLLTASCLQFGGSNPTRLKVDSAFHPFEVGKMRTQIVGGNMLTLNKFLKNVLTLHIFHSHAYYFVGIGFAVLLCSFFEIWTFVIASARQTSRIRDKFFFAVLHQEMAWFDTTPIGTLNTRLTEDINTIHKGIGDKIAILIQNFSTFLTGIIIGFAYGWKLTLVILSVTPLIAILSILTTKELMAYAKAGSVAEEILSAIRTVIAFNGQKKAIARYDKNLEEAQSIGTKKTITTNISTGVSQFLIYGCYALAFWYGTKLTVDEKDNYDIGTVLIVFFSVLIGAFSLGQASPNLENVANARGAAYQVFKIIKKPRPIDSSSTEGFKLDKLRGEIEFKNIYFSYPSRPNIQILRGLNLKIQPGQTIALVGSSGCGKSTTIQLLQRFYDPPQGQITIDGHDIRTLNIKWMRENIGIVSQEPVLFATTIAGNIRYGKEDITDAEIEQAAKEANAYDFIMKLPDKFNTMVGERGAQLSGGQKQRIAIARALARNPKILLLDEATSALDNQSESIVQAALDQARAGRTTIVIAHRLSTIRTADVIAGFEKGVLVEQGTHSELMAHKGVYYALVMQQKSVSFQCCTVSVILSDISPINCIAACNLVNKENFLSLQKETLPDVPYTRILALNKPELCYIAVGVVAAAIAGGVTPAFAVLFGKIIGVCLGLLNFCLYLLQGFTFGKSGEALTMRLRSLSFKALLQQEIGWFDDHNNGIGVLLTRLSTDASQVKGATGSRLALMTMTFFTLVTALIIAFAHGWHLTLLILACIPFIIVAKAIQAKSMEGHAAQDQKALEEAGRVFSAYIYIYIHMDNINAIWDSIKKAPINGISYAIGQSFNFFINAAVFRFGAWLIAHCFMNFEQLFIVFSSVIFAAMNAGQANSLAPDFSKSKVSAQRIFHLLDRKPVIDSYSEEGEKLEKFEGNIEFKDIHFAYPTRPEVQVLQGLNVKINKGQTLALVGSSGCGKSTSIQLLERFYDPISGQVIADGVDTKSLHIQWLRSRLGLVQQEPILFDCSIAENIQYGDNSRVVSQEEIEEAAKAANIHNFIENLPEKYNTRVGDKGAQLSGGQKQRIAIARALVRKPAVLLLDEATSALDTESEKIVQKALDEARKGRTCIVIAHRLSTIQNSDIIAVIQNGRVVEQGTHSQLLALEGFYYALVNAQVSH</sequence>
<dbReference type="GO" id="GO:0005743">
    <property type="term" value="C:mitochondrial inner membrane"/>
    <property type="evidence" value="ECO:0007669"/>
    <property type="project" value="TreeGrafter"/>
</dbReference>
<evidence type="ECO:0000256" key="11">
    <source>
        <dbReference type="ARBA" id="ARBA00023136"/>
    </source>
</evidence>
<comment type="subcellular location">
    <subcellularLocation>
        <location evidence="1">Membrane</location>
        <topology evidence="1">Multi-pass membrane protein</topology>
    </subcellularLocation>
</comment>
<dbReference type="GO" id="GO:0005524">
    <property type="term" value="F:ATP binding"/>
    <property type="evidence" value="ECO:0007669"/>
    <property type="project" value="UniProtKB-KW"/>
</dbReference>
<reference evidence="17" key="1">
    <citation type="submission" date="2025-08" db="UniProtKB">
        <authorList>
            <consortium name="Ensembl"/>
        </authorList>
    </citation>
    <scope>IDENTIFICATION</scope>
</reference>
<dbReference type="CDD" id="cd18578">
    <property type="entry name" value="ABC_6TM_Pgp_ABCB1_D2_like"/>
    <property type="match status" value="1"/>
</dbReference>
<evidence type="ECO:0000313" key="17">
    <source>
        <dbReference type="Ensembl" id="ENSNNAP00000013927.1"/>
    </source>
</evidence>
<feature type="transmembrane region" description="Helical" evidence="13">
    <location>
        <begin position="660"/>
        <end position="680"/>
    </location>
</feature>
<feature type="transmembrane region" description="Helical" evidence="13">
    <location>
        <begin position="67"/>
        <end position="93"/>
    </location>
</feature>
<evidence type="ECO:0000256" key="2">
    <source>
        <dbReference type="ARBA" id="ARBA00007577"/>
    </source>
</evidence>
<evidence type="ECO:0000256" key="3">
    <source>
        <dbReference type="ARBA" id="ARBA00012191"/>
    </source>
</evidence>
<dbReference type="CDD" id="cd03249">
    <property type="entry name" value="ABC_MTABC3_MDL1_MDL2"/>
    <property type="match status" value="2"/>
</dbReference>
<dbReference type="InterPro" id="IPR011527">
    <property type="entry name" value="ABC1_TM_dom"/>
</dbReference>
<dbReference type="GO" id="GO:0016887">
    <property type="term" value="F:ATP hydrolysis activity"/>
    <property type="evidence" value="ECO:0007669"/>
    <property type="project" value="InterPro"/>
</dbReference>
<evidence type="ECO:0000256" key="1">
    <source>
        <dbReference type="ARBA" id="ARBA00004141"/>
    </source>
</evidence>
<dbReference type="Ensembl" id="ENSNNAT00000014586.1">
    <property type="protein sequence ID" value="ENSNNAP00000013927.1"/>
    <property type="gene ID" value="ENSNNAG00000008577.1"/>
</dbReference>
<organism evidence="17 18">
    <name type="scientific">Naja naja</name>
    <name type="common">Indian cobra</name>
    <dbReference type="NCBI Taxonomy" id="35670"/>
    <lineage>
        <taxon>Eukaryota</taxon>
        <taxon>Metazoa</taxon>
        <taxon>Chordata</taxon>
        <taxon>Craniata</taxon>
        <taxon>Vertebrata</taxon>
        <taxon>Euteleostomi</taxon>
        <taxon>Lepidosauria</taxon>
        <taxon>Squamata</taxon>
        <taxon>Bifurcata</taxon>
        <taxon>Unidentata</taxon>
        <taxon>Episquamata</taxon>
        <taxon>Toxicofera</taxon>
        <taxon>Serpentes</taxon>
        <taxon>Colubroidea</taxon>
        <taxon>Elapidae</taxon>
        <taxon>Elapinae</taxon>
        <taxon>Naja</taxon>
    </lineage>
</organism>
<proteinExistence type="inferred from homology"/>
<evidence type="ECO:0000256" key="6">
    <source>
        <dbReference type="ARBA" id="ARBA00022737"/>
    </source>
</evidence>
<dbReference type="InterPro" id="IPR027417">
    <property type="entry name" value="P-loop_NTPase"/>
</dbReference>
<evidence type="ECO:0000256" key="8">
    <source>
        <dbReference type="ARBA" id="ARBA00022840"/>
    </source>
</evidence>
<name>A0A8C6XGM7_NAJNA</name>
<dbReference type="CDD" id="cd18577">
    <property type="entry name" value="ABC_6TM_Pgp_ABCB1_D1_like"/>
    <property type="match status" value="1"/>
</dbReference>
<feature type="transmembrane region" description="Helical" evidence="13">
    <location>
        <begin position="168"/>
        <end position="185"/>
    </location>
</feature>
<feature type="chain" id="PRO_5034910244" description="ABC-type xenobiotic transporter" evidence="14">
    <location>
        <begin position="20"/>
        <end position="1165"/>
    </location>
</feature>
<dbReference type="InterPro" id="IPR017871">
    <property type="entry name" value="ABC_transporter-like_CS"/>
</dbReference>
<dbReference type="PROSITE" id="PS50893">
    <property type="entry name" value="ABC_TRANSPORTER_2"/>
    <property type="match status" value="2"/>
</dbReference>
<feature type="domain" description="ABC transmembrane type-1" evidence="16">
    <location>
        <begin position="637"/>
        <end position="888"/>
    </location>
</feature>
<keyword evidence="11 13" id="KW-0472">Membrane</keyword>
<dbReference type="FunFam" id="1.20.1560.10:FF:000018">
    <property type="entry name" value="ATP-binding cassette subfamily B member 11"/>
    <property type="match status" value="1"/>
</dbReference>
<feature type="transmembrane region" description="Helical" evidence="13">
    <location>
        <begin position="142"/>
        <end position="162"/>
    </location>
</feature>
<evidence type="ECO:0000259" key="16">
    <source>
        <dbReference type="PROSITE" id="PS50929"/>
    </source>
</evidence>
<dbReference type="SUPFAM" id="SSF52540">
    <property type="entry name" value="P-loop containing nucleoside triphosphate hydrolases"/>
    <property type="match status" value="2"/>
</dbReference>
<dbReference type="PANTHER" id="PTHR43394:SF20">
    <property type="entry name" value="ATP BINDING CASSETTE SUBFAMILY B MEMBER 5"/>
    <property type="match status" value="1"/>
</dbReference>
<keyword evidence="8" id="KW-0067">ATP-binding</keyword>
<feature type="signal peptide" evidence="14">
    <location>
        <begin position="1"/>
        <end position="19"/>
    </location>
</feature>
<keyword evidence="18" id="KW-1185">Reference proteome</keyword>
<evidence type="ECO:0000256" key="7">
    <source>
        <dbReference type="ARBA" id="ARBA00022741"/>
    </source>
</evidence>
<feature type="transmembrane region" description="Helical" evidence="13">
    <location>
        <begin position="241"/>
        <end position="260"/>
    </location>
</feature>
<evidence type="ECO:0000259" key="15">
    <source>
        <dbReference type="PROSITE" id="PS50893"/>
    </source>
</evidence>
<dbReference type="PROSITE" id="PS50929">
    <property type="entry name" value="ABC_TM1F"/>
    <property type="match status" value="2"/>
</dbReference>
<evidence type="ECO:0000256" key="9">
    <source>
        <dbReference type="ARBA" id="ARBA00022967"/>
    </source>
</evidence>
<dbReference type="FunFam" id="3.40.50.300:FF:000302">
    <property type="entry name" value="ATP-binding cassette subfamily B member 5"/>
    <property type="match status" value="1"/>
</dbReference>
<dbReference type="FunFam" id="3.40.50.300:FF:000479">
    <property type="entry name" value="Multidrug resistance protein 1A"/>
    <property type="match status" value="1"/>
</dbReference>
<dbReference type="Gene3D" id="1.20.1560.10">
    <property type="entry name" value="ABC transporter type 1, transmembrane domain"/>
    <property type="match status" value="1"/>
</dbReference>
<comment type="similarity">
    <text evidence="2">Belongs to the ABC transporter superfamily. ABCB family. Multidrug resistance exporter (TC 3.A.1.201) subfamily.</text>
</comment>
<feature type="domain" description="ABC transporter" evidence="15">
    <location>
        <begin position="338"/>
        <end position="574"/>
    </location>
</feature>
<evidence type="ECO:0000256" key="5">
    <source>
        <dbReference type="ARBA" id="ARBA00022692"/>
    </source>
</evidence>
<dbReference type="Pfam" id="PF00005">
    <property type="entry name" value="ABC_tran"/>
    <property type="match status" value="2"/>
</dbReference>
<keyword evidence="5 13" id="KW-0812">Transmembrane</keyword>
<evidence type="ECO:0000256" key="12">
    <source>
        <dbReference type="ARBA" id="ARBA00023180"/>
    </source>
</evidence>
<protein>
    <recommendedName>
        <fullName evidence="3">ABC-type xenobiotic transporter</fullName>
        <ecNumber evidence="3">7.6.2.2</ecNumber>
    </recommendedName>
</protein>
<dbReference type="PANTHER" id="PTHR43394">
    <property type="entry name" value="ATP-DEPENDENT PERMEASE MDL1, MITOCHONDRIAL"/>
    <property type="match status" value="1"/>
</dbReference>
<keyword evidence="9" id="KW-1278">Translocase</keyword>
<evidence type="ECO:0000313" key="18">
    <source>
        <dbReference type="Proteomes" id="UP000694559"/>
    </source>
</evidence>
<dbReference type="InterPro" id="IPR039421">
    <property type="entry name" value="Type_1_exporter"/>
</dbReference>
<keyword evidence="10 13" id="KW-1133">Transmembrane helix</keyword>
<dbReference type="AlphaFoldDB" id="A0A8C6XGM7"/>
<keyword evidence="14" id="KW-0732">Signal</keyword>
<dbReference type="GO" id="GO:0008559">
    <property type="term" value="F:ABC-type xenobiotic transporter activity"/>
    <property type="evidence" value="ECO:0007669"/>
    <property type="project" value="UniProtKB-EC"/>
</dbReference>
<evidence type="ECO:0000256" key="4">
    <source>
        <dbReference type="ARBA" id="ARBA00022448"/>
    </source>
</evidence>
<accession>A0A8C6XGM7</accession>
<keyword evidence="7" id="KW-0547">Nucleotide-binding</keyword>
<dbReference type="InterPro" id="IPR003593">
    <property type="entry name" value="AAA+_ATPase"/>
</dbReference>
<keyword evidence="12" id="KW-0325">Glycoprotein</keyword>